<dbReference type="Pfam" id="PF17177">
    <property type="entry name" value="PPR_long"/>
    <property type="match status" value="1"/>
</dbReference>
<feature type="repeat" description="PPR" evidence="3">
    <location>
        <begin position="253"/>
        <end position="288"/>
    </location>
</feature>
<dbReference type="AlphaFoldDB" id="A0A9Q1QSX6"/>
<keyword evidence="2" id="KW-0677">Repeat</keyword>
<feature type="region of interest" description="Disordered" evidence="4">
    <location>
        <begin position="667"/>
        <end position="688"/>
    </location>
</feature>
<reference evidence="7" key="1">
    <citation type="submission" date="2022-04" db="EMBL/GenBank/DDBJ databases">
        <title>Carnegiea gigantea Genome sequencing and assembly v2.</title>
        <authorList>
            <person name="Copetti D."/>
            <person name="Sanderson M.J."/>
            <person name="Burquez A."/>
            <person name="Wojciechowski M.F."/>
        </authorList>
    </citation>
    <scope>NUCLEOTIDE SEQUENCE</scope>
    <source>
        <strain evidence="7">SGP5-SGP5p</strain>
        <tissue evidence="7">Aerial part</tissue>
    </source>
</reference>
<dbReference type="InterPro" id="IPR046960">
    <property type="entry name" value="PPR_At4g14850-like_plant"/>
</dbReference>
<evidence type="ECO:0000256" key="1">
    <source>
        <dbReference type="ARBA" id="ARBA00006643"/>
    </source>
</evidence>
<dbReference type="Pfam" id="PF01535">
    <property type="entry name" value="PPR"/>
    <property type="match status" value="4"/>
</dbReference>
<dbReference type="NCBIfam" id="TIGR00756">
    <property type="entry name" value="PPR"/>
    <property type="match status" value="3"/>
</dbReference>
<comment type="caution">
    <text evidence="7">The sequence shown here is derived from an EMBL/GenBank/DDBJ whole genome shotgun (WGS) entry which is preliminary data.</text>
</comment>
<evidence type="ECO:0000313" key="8">
    <source>
        <dbReference type="Proteomes" id="UP001153076"/>
    </source>
</evidence>
<dbReference type="Proteomes" id="UP001153076">
    <property type="component" value="Unassembled WGS sequence"/>
</dbReference>
<feature type="compositionally biased region" description="Polar residues" evidence="4">
    <location>
        <begin position="667"/>
        <end position="676"/>
    </location>
</feature>
<protein>
    <recommendedName>
        <fullName evidence="9">DYW domain-containing protein</fullName>
    </recommendedName>
</protein>
<sequence>MSLIKLSSSGYATTFFISLSKHLIHQAHSLSSITQISTNPPTPHQPANLHPDAYTWFQLLKQRPPLSQLKQIHAQILTQSLSSHPPLMSSLILCYLSFHHLNSAKILFDNYPCCTPPTFVWNLMIRAHSKIQNCLEPIKYLGRMLCVGRHSMVFPDDYTFTFVVTSCSHHSSPIYGEMVHGMITKFGGRSHLFVGNSLINMYCVFAKLDDAQKVFDEMVDQDVFSWTSLLGGYTKHGDIVKACDIFDGIPIRNDVSWAVMISGLVSSKRHIEALDYFWDMLHSNQVKPNEAILVCALSACAQLGAFEQGNCIRHYVERNNISKTPNICTALIDMYAKCGRIDCSIQVFNSISKRDMYNFTSMISGLSIHGLGKDVMRVFSQMLAEGIKPNEITILGVLNACSHSGLVEEGTSIFNNMEKLWGILPKIEHYGSYVDLLGRAGHLDKAYNVAKSMPMEPDAVIWRTLLSACRTHRDVSLGERIVDHLRQLGSSGQVLLSSLYAYMGKWESVIHMKKQMGERRNTSELGCSWIEVNGVNHEFRVDDRLHPQILEIREKLNEILEKAKLGGYASSTTQVTFDLSEEDKEQAISLHSEKLAIAFGLMSTKPGTLIRIVKNLRTCEDCHLALKVISRVFDREIIVRDRSRFHIFKQGSCSCNDYCMNLSTPSNHAHQFSSPKNRGEQDKKSKKI</sequence>
<feature type="domain" description="DYW" evidence="5">
    <location>
        <begin position="567"/>
        <end position="658"/>
    </location>
</feature>
<proteinExistence type="inferred from homology"/>
<feature type="compositionally biased region" description="Basic and acidic residues" evidence="4">
    <location>
        <begin position="677"/>
        <end position="688"/>
    </location>
</feature>
<dbReference type="InterPro" id="IPR033443">
    <property type="entry name" value="PROP1-like_PPR_dom"/>
</dbReference>
<dbReference type="InterPro" id="IPR002885">
    <property type="entry name" value="PPR_rpt"/>
</dbReference>
<dbReference type="PANTHER" id="PTHR47926">
    <property type="entry name" value="PENTATRICOPEPTIDE REPEAT-CONTAINING PROTEIN"/>
    <property type="match status" value="1"/>
</dbReference>
<organism evidence="7 8">
    <name type="scientific">Carnegiea gigantea</name>
    <dbReference type="NCBI Taxonomy" id="171969"/>
    <lineage>
        <taxon>Eukaryota</taxon>
        <taxon>Viridiplantae</taxon>
        <taxon>Streptophyta</taxon>
        <taxon>Embryophyta</taxon>
        <taxon>Tracheophyta</taxon>
        <taxon>Spermatophyta</taxon>
        <taxon>Magnoliopsida</taxon>
        <taxon>eudicotyledons</taxon>
        <taxon>Gunneridae</taxon>
        <taxon>Pentapetalae</taxon>
        <taxon>Caryophyllales</taxon>
        <taxon>Cactineae</taxon>
        <taxon>Cactaceae</taxon>
        <taxon>Cactoideae</taxon>
        <taxon>Echinocereeae</taxon>
        <taxon>Carnegiea</taxon>
    </lineage>
</organism>
<evidence type="ECO:0000256" key="4">
    <source>
        <dbReference type="SAM" id="MobiDB-lite"/>
    </source>
</evidence>
<dbReference type="GO" id="GO:0008270">
    <property type="term" value="F:zinc ion binding"/>
    <property type="evidence" value="ECO:0007669"/>
    <property type="project" value="InterPro"/>
</dbReference>
<keyword evidence="8" id="KW-1185">Reference proteome</keyword>
<name>A0A9Q1QSX6_9CARY</name>
<comment type="similarity">
    <text evidence="1">Belongs to the PPR family. PCMP-H subfamily.</text>
</comment>
<dbReference type="FunFam" id="1.25.40.10:FF:000348">
    <property type="entry name" value="Pentatricopeptide repeat-containing protein chloroplastic"/>
    <property type="match status" value="1"/>
</dbReference>
<dbReference type="EMBL" id="JAKOGI010000005">
    <property type="protein sequence ID" value="KAJ8452401.1"/>
    <property type="molecule type" value="Genomic_DNA"/>
</dbReference>
<dbReference type="FunFam" id="1.25.40.10:FF:000690">
    <property type="entry name" value="Pentatricopeptide repeat-containing protein"/>
    <property type="match status" value="1"/>
</dbReference>
<feature type="repeat" description="PPR" evidence="3">
    <location>
        <begin position="355"/>
        <end position="389"/>
    </location>
</feature>
<evidence type="ECO:0000256" key="3">
    <source>
        <dbReference type="PROSITE-ProRule" id="PRU00708"/>
    </source>
</evidence>
<evidence type="ECO:0000259" key="5">
    <source>
        <dbReference type="Pfam" id="PF14432"/>
    </source>
</evidence>
<accession>A0A9Q1QSX6</accession>
<evidence type="ECO:0008006" key="9">
    <source>
        <dbReference type="Google" id="ProtNLM"/>
    </source>
</evidence>
<feature type="domain" description="PROP1-like PPR" evidence="6">
    <location>
        <begin position="373"/>
        <end position="453"/>
    </location>
</feature>
<evidence type="ECO:0000259" key="6">
    <source>
        <dbReference type="Pfam" id="PF17177"/>
    </source>
</evidence>
<dbReference type="Pfam" id="PF14432">
    <property type="entry name" value="DYW_deaminase"/>
    <property type="match status" value="1"/>
</dbReference>
<dbReference type="GO" id="GO:0009451">
    <property type="term" value="P:RNA modification"/>
    <property type="evidence" value="ECO:0007669"/>
    <property type="project" value="InterPro"/>
</dbReference>
<gene>
    <name evidence="7" type="ORF">Cgig2_006206</name>
</gene>
<dbReference type="GO" id="GO:0003729">
    <property type="term" value="F:mRNA binding"/>
    <property type="evidence" value="ECO:0007669"/>
    <property type="project" value="UniProtKB-ARBA"/>
</dbReference>
<dbReference type="InterPro" id="IPR032867">
    <property type="entry name" value="DYW_dom"/>
</dbReference>
<dbReference type="OrthoDB" id="330671at2759"/>
<evidence type="ECO:0000256" key="2">
    <source>
        <dbReference type="ARBA" id="ARBA00022737"/>
    </source>
</evidence>
<evidence type="ECO:0000313" key="7">
    <source>
        <dbReference type="EMBL" id="KAJ8452401.1"/>
    </source>
</evidence>
<dbReference type="PROSITE" id="PS51375">
    <property type="entry name" value="PPR"/>
    <property type="match status" value="3"/>
</dbReference>
<dbReference type="InterPro" id="IPR011990">
    <property type="entry name" value="TPR-like_helical_dom_sf"/>
</dbReference>
<feature type="repeat" description="PPR" evidence="3">
    <location>
        <begin position="191"/>
        <end position="225"/>
    </location>
</feature>
<dbReference type="PANTHER" id="PTHR47926:SF344">
    <property type="entry name" value="OS07G0636900 PROTEIN"/>
    <property type="match status" value="1"/>
</dbReference>
<dbReference type="Gene3D" id="1.25.40.10">
    <property type="entry name" value="Tetratricopeptide repeat domain"/>
    <property type="match status" value="4"/>
</dbReference>